<dbReference type="EMBL" id="KV454409">
    <property type="protein sequence ID" value="ODQ65704.1"/>
    <property type="molecule type" value="Genomic_DNA"/>
</dbReference>
<evidence type="ECO:0000313" key="5">
    <source>
        <dbReference type="Proteomes" id="UP000095009"/>
    </source>
</evidence>
<feature type="transmembrane region" description="Helical" evidence="2">
    <location>
        <begin position="191"/>
        <end position="209"/>
    </location>
</feature>
<feature type="region of interest" description="Disordered" evidence="1">
    <location>
        <begin position="52"/>
        <end position="139"/>
    </location>
</feature>
<feature type="region of interest" description="Disordered" evidence="1">
    <location>
        <begin position="318"/>
        <end position="351"/>
    </location>
</feature>
<dbReference type="AlphaFoldDB" id="A0A1E3PKI4"/>
<keyword evidence="2" id="KW-0812">Transmembrane</keyword>
<reference evidence="4 5" key="1">
    <citation type="journal article" date="2016" name="Proc. Natl. Acad. Sci. U.S.A.">
        <title>Comparative genomics of biotechnologically important yeasts.</title>
        <authorList>
            <person name="Riley R."/>
            <person name="Haridas S."/>
            <person name="Wolfe K.H."/>
            <person name="Lopes M.R."/>
            <person name="Hittinger C.T."/>
            <person name="Goeker M."/>
            <person name="Salamov A.A."/>
            <person name="Wisecaver J.H."/>
            <person name="Long T.M."/>
            <person name="Calvey C.H."/>
            <person name="Aerts A.L."/>
            <person name="Barry K.W."/>
            <person name="Choi C."/>
            <person name="Clum A."/>
            <person name="Coughlan A.Y."/>
            <person name="Deshpande S."/>
            <person name="Douglass A.P."/>
            <person name="Hanson S.J."/>
            <person name="Klenk H.-P."/>
            <person name="LaButti K.M."/>
            <person name="Lapidus A."/>
            <person name="Lindquist E.A."/>
            <person name="Lipzen A.M."/>
            <person name="Meier-Kolthoff J.P."/>
            <person name="Ohm R.A."/>
            <person name="Otillar R.P."/>
            <person name="Pangilinan J.L."/>
            <person name="Peng Y."/>
            <person name="Rokas A."/>
            <person name="Rosa C.A."/>
            <person name="Scheuner C."/>
            <person name="Sibirny A.A."/>
            <person name="Slot J.C."/>
            <person name="Stielow J.B."/>
            <person name="Sun H."/>
            <person name="Kurtzman C.P."/>
            <person name="Blackwell M."/>
            <person name="Grigoriev I.V."/>
            <person name="Jeffries T.W."/>
        </authorList>
    </citation>
    <scope>NUCLEOTIDE SEQUENCE [LARGE SCALE GENOMIC DNA]</scope>
    <source>
        <strain evidence="4 5">DSM 6958</strain>
    </source>
</reference>
<keyword evidence="5" id="KW-1185">Reference proteome</keyword>
<name>A0A1E3PKI4_9ASCO</name>
<gene>
    <name evidence="4" type="ORF">NADFUDRAFT_46349</name>
</gene>
<feature type="compositionally biased region" description="Acidic residues" evidence="1">
    <location>
        <begin position="319"/>
        <end position="351"/>
    </location>
</feature>
<protein>
    <recommendedName>
        <fullName evidence="3">SAP domain-containing protein</fullName>
    </recommendedName>
</protein>
<keyword evidence="2" id="KW-0472">Membrane</keyword>
<feature type="transmembrane region" description="Helical" evidence="2">
    <location>
        <begin position="283"/>
        <end position="306"/>
    </location>
</feature>
<keyword evidence="2" id="KW-1133">Transmembrane helix</keyword>
<proteinExistence type="predicted"/>
<feature type="transmembrane region" description="Helical" evidence="2">
    <location>
        <begin position="428"/>
        <end position="446"/>
    </location>
</feature>
<sequence length="487" mass="56216">MSRRSSIRKSELRELAASLSLPTEGLKSELDNRIYEFLTANPSYQTDSRFALFYQQTPSSPKEDTSSPNLIPVSMDSSASPPEERLSDSSSPRGDEGEIVEITEIEIRDSDEDGVEEEEDNEELIEYDSSDSSNLSDDSDSSYVELPTLYSKLSDKFLIYNYLIQERLALIPQLIHDINEPIRYFCSDIRVINNLSILIELSYLVYNLIPWTYYAFITSSEDLHTNAFESFHHAHLAVKVLKVPGFLNPLYKKLIESVYLKWSTTHDRVFVYSPDWEVVRSRAFLQFIAVWFMTMVVVPNVVAYYVNFTQREHHVDFAQLEDDNDQDHTDDEDYYNDDDNDDDESDAYDDSDLEEEIVHDLDEETKLDAVRHGESYEIDDLYDFEQNDNPSSDSESDNEGYQHYFHRLSGGRQRKGTLAFIKDHMDPLIFSITRIIMAHYLLEPIIRNFLVEFSNYTPLGHLIDNTRGIAVTGGVVGAVLSFWIARD</sequence>
<feature type="compositionally biased region" description="Acidic residues" evidence="1">
    <location>
        <begin position="97"/>
        <end position="129"/>
    </location>
</feature>
<accession>A0A1E3PKI4</accession>
<evidence type="ECO:0000256" key="1">
    <source>
        <dbReference type="SAM" id="MobiDB-lite"/>
    </source>
</evidence>
<dbReference type="InterPro" id="IPR003034">
    <property type="entry name" value="SAP_dom"/>
</dbReference>
<evidence type="ECO:0000256" key="2">
    <source>
        <dbReference type="SAM" id="Phobius"/>
    </source>
</evidence>
<dbReference type="PROSITE" id="PS50800">
    <property type="entry name" value="SAP"/>
    <property type="match status" value="1"/>
</dbReference>
<evidence type="ECO:0000313" key="4">
    <source>
        <dbReference type="EMBL" id="ODQ65704.1"/>
    </source>
</evidence>
<dbReference type="PANTHER" id="PTHR41807">
    <property type="entry name" value="GLUTATHIONE TRANSFERASE 3"/>
    <property type="match status" value="1"/>
</dbReference>
<dbReference type="Proteomes" id="UP000095009">
    <property type="component" value="Unassembled WGS sequence"/>
</dbReference>
<feature type="transmembrane region" description="Helical" evidence="2">
    <location>
        <begin position="466"/>
        <end position="485"/>
    </location>
</feature>
<organism evidence="4 5">
    <name type="scientific">Nadsonia fulvescens var. elongata DSM 6958</name>
    <dbReference type="NCBI Taxonomy" id="857566"/>
    <lineage>
        <taxon>Eukaryota</taxon>
        <taxon>Fungi</taxon>
        <taxon>Dikarya</taxon>
        <taxon>Ascomycota</taxon>
        <taxon>Saccharomycotina</taxon>
        <taxon>Dipodascomycetes</taxon>
        <taxon>Dipodascales</taxon>
        <taxon>Dipodascales incertae sedis</taxon>
        <taxon>Nadsonia</taxon>
    </lineage>
</organism>
<dbReference type="InterPro" id="IPR038872">
    <property type="entry name" value="Put_GTT3"/>
</dbReference>
<evidence type="ECO:0000259" key="3">
    <source>
        <dbReference type="PROSITE" id="PS50800"/>
    </source>
</evidence>
<dbReference type="GO" id="GO:0016020">
    <property type="term" value="C:membrane"/>
    <property type="evidence" value="ECO:0007669"/>
    <property type="project" value="TreeGrafter"/>
</dbReference>
<feature type="domain" description="SAP" evidence="3">
    <location>
        <begin position="4"/>
        <end position="38"/>
    </location>
</feature>
<dbReference type="PANTHER" id="PTHR41807:SF1">
    <property type="entry name" value="GLUTATHIONE TRANSFERASE 3"/>
    <property type="match status" value="1"/>
</dbReference>